<feature type="compositionally biased region" description="Basic and acidic residues" evidence="1">
    <location>
        <begin position="41"/>
        <end position="63"/>
    </location>
</feature>
<evidence type="ECO:0000313" key="3">
    <source>
        <dbReference type="EMBL" id="KAG5618978.1"/>
    </source>
</evidence>
<dbReference type="PANTHER" id="PTHR12121">
    <property type="entry name" value="CARBON CATABOLITE REPRESSOR PROTEIN 4"/>
    <property type="match status" value="1"/>
</dbReference>
<protein>
    <recommendedName>
        <fullName evidence="2">Endonuclease/exonuclease/phosphatase domain-containing protein</fullName>
    </recommendedName>
</protein>
<dbReference type="SUPFAM" id="SSF56219">
    <property type="entry name" value="DNase I-like"/>
    <property type="match status" value="1"/>
</dbReference>
<dbReference type="AlphaFoldDB" id="A0A9J6A3S7"/>
<dbReference type="InterPro" id="IPR036691">
    <property type="entry name" value="Endo/exonu/phosph_ase_sf"/>
</dbReference>
<dbReference type="InterPro" id="IPR005135">
    <property type="entry name" value="Endo/exonuclease/phosphatase"/>
</dbReference>
<accession>A0A9J6A3S7</accession>
<organism evidence="3 4">
    <name type="scientific">Solanum commersonii</name>
    <name type="common">Commerson's wild potato</name>
    <name type="synonym">Commerson's nightshade</name>
    <dbReference type="NCBI Taxonomy" id="4109"/>
    <lineage>
        <taxon>Eukaryota</taxon>
        <taxon>Viridiplantae</taxon>
        <taxon>Streptophyta</taxon>
        <taxon>Embryophyta</taxon>
        <taxon>Tracheophyta</taxon>
        <taxon>Spermatophyta</taxon>
        <taxon>Magnoliopsida</taxon>
        <taxon>eudicotyledons</taxon>
        <taxon>Gunneridae</taxon>
        <taxon>Pentapetalae</taxon>
        <taxon>asterids</taxon>
        <taxon>lamiids</taxon>
        <taxon>Solanales</taxon>
        <taxon>Solanaceae</taxon>
        <taxon>Solanoideae</taxon>
        <taxon>Solaneae</taxon>
        <taxon>Solanum</taxon>
    </lineage>
</organism>
<evidence type="ECO:0000313" key="4">
    <source>
        <dbReference type="Proteomes" id="UP000824120"/>
    </source>
</evidence>
<proteinExistence type="predicted"/>
<evidence type="ECO:0000259" key="2">
    <source>
        <dbReference type="Pfam" id="PF03372"/>
    </source>
</evidence>
<reference evidence="3 4" key="1">
    <citation type="submission" date="2020-09" db="EMBL/GenBank/DDBJ databases">
        <title>De no assembly of potato wild relative species, Solanum commersonii.</title>
        <authorList>
            <person name="Cho K."/>
        </authorList>
    </citation>
    <scope>NUCLEOTIDE SEQUENCE [LARGE SCALE GENOMIC DNA]</scope>
    <source>
        <strain evidence="3">LZ3.2</strain>
        <tissue evidence="3">Leaf</tissue>
    </source>
</reference>
<keyword evidence="4" id="KW-1185">Reference proteome</keyword>
<name>A0A9J6A3S7_SOLCO</name>
<comment type="caution">
    <text evidence="3">The sequence shown here is derived from an EMBL/GenBank/DDBJ whole genome shotgun (WGS) entry which is preliminary data.</text>
</comment>
<dbReference type="Gene3D" id="3.60.10.10">
    <property type="entry name" value="Endonuclease/exonuclease/phosphatase"/>
    <property type="match status" value="1"/>
</dbReference>
<sequence length="534" mass="60994">MVKHAPPKFKSPGNMGRTGDGRDPPAEQPSRFSASAKSRIRQHDIGKHRSKKEQRVSIRKTDTETATLTLNHTSTSYTRSYANSYSYSYSRGKEKRHKGKAKRAIADDKRKWVYSTHVVSPNQDRVVFMSYNILGVKNAAAHEDLYRNVSPKYLDWDYRKKLICKEIRDYNPGIMCFQEVDRFDDLDYLLQKEGFKGVYQARTGDASDGCAIFWNSKLFDILHEESIEFQNFNLRNNVCQLCVFKCAYYFDKLLDNVAFGSLYLAKSADQTNRFAAVQNYMSFSGFTLSMNVKSSSKDMSASNSESVSSPSFLVGNIHVLYNPNRGDIKLGQVRLFLESAQRLSHEWGDIPVVLAGDLNSMPQSAMYQFLTSNKLDIQMHDRKQISGQIYPLQNRSFNLRFFLCVLYYFWAPNFCFANFKLSYRWSNEELMLATGTGASHLIHQLQLRSAYAGAPGSSRTRENSGEPLATSYHSKFMGTVDYIWHTTEFVPVRVLDTLPIDILRRTRGLPSEKWGSDHLSLVCELAFADEGSET</sequence>
<feature type="region of interest" description="Disordered" evidence="1">
    <location>
        <begin position="1"/>
        <end position="63"/>
    </location>
</feature>
<dbReference type="EMBL" id="JACXVP010000003">
    <property type="protein sequence ID" value="KAG5618978.1"/>
    <property type="molecule type" value="Genomic_DNA"/>
</dbReference>
<dbReference type="Pfam" id="PF03372">
    <property type="entry name" value="Exo_endo_phos"/>
    <property type="match status" value="1"/>
</dbReference>
<dbReference type="GO" id="GO:0000175">
    <property type="term" value="F:3'-5'-RNA exonuclease activity"/>
    <property type="evidence" value="ECO:0007669"/>
    <property type="project" value="TreeGrafter"/>
</dbReference>
<dbReference type="PANTHER" id="PTHR12121:SF74">
    <property type="entry name" value="CARBON CATABOLITE REPRESSOR PROTEIN 4 HOMOLOG 5"/>
    <property type="match status" value="1"/>
</dbReference>
<evidence type="ECO:0000256" key="1">
    <source>
        <dbReference type="SAM" id="MobiDB-lite"/>
    </source>
</evidence>
<dbReference type="OrthoDB" id="428734at2759"/>
<dbReference type="InterPro" id="IPR050410">
    <property type="entry name" value="CCR4/nocturin_mRNA_transcr"/>
</dbReference>
<dbReference type="Proteomes" id="UP000824120">
    <property type="component" value="Chromosome 3"/>
</dbReference>
<gene>
    <name evidence="3" type="ORF">H5410_018802</name>
</gene>
<feature type="domain" description="Endonuclease/exonuclease/phosphatase" evidence="2">
    <location>
        <begin position="129"/>
        <end position="518"/>
    </location>
</feature>